<feature type="transmembrane region" description="Helical" evidence="8">
    <location>
        <begin position="76"/>
        <end position="103"/>
    </location>
</feature>
<keyword evidence="5 8" id="KW-1133">Transmembrane helix</keyword>
<feature type="transmembrane region" description="Helical" evidence="8">
    <location>
        <begin position="133"/>
        <end position="151"/>
    </location>
</feature>
<dbReference type="Proteomes" id="UP000000248">
    <property type="component" value="Chromosome"/>
</dbReference>
<keyword evidence="3 7" id="KW-0813">Transport</keyword>
<organism evidence="9 10">
    <name type="scientific">Dichelobacter nodosus (strain VCS1703A)</name>
    <dbReference type="NCBI Taxonomy" id="246195"/>
    <lineage>
        <taxon>Bacteria</taxon>
        <taxon>Pseudomonadati</taxon>
        <taxon>Pseudomonadota</taxon>
        <taxon>Gammaproteobacteria</taxon>
        <taxon>Cardiobacteriales</taxon>
        <taxon>Cardiobacteriaceae</taxon>
        <taxon>Dichelobacter</taxon>
    </lineage>
</organism>
<evidence type="ECO:0000256" key="3">
    <source>
        <dbReference type="ARBA" id="ARBA00022448"/>
    </source>
</evidence>
<evidence type="ECO:0000256" key="2">
    <source>
        <dbReference type="ARBA" id="ARBA00006175"/>
    </source>
</evidence>
<dbReference type="InterPro" id="IPR050363">
    <property type="entry name" value="MIP/Aquaporin"/>
</dbReference>
<comment type="similarity">
    <text evidence="2 7">Belongs to the MIP/aquaporin (TC 1.A.8) family.</text>
</comment>
<dbReference type="PRINTS" id="PR00783">
    <property type="entry name" value="MINTRINSICP"/>
</dbReference>
<keyword evidence="4 7" id="KW-0812">Transmembrane</keyword>
<dbReference type="SUPFAM" id="SSF81338">
    <property type="entry name" value="Aquaporin-like"/>
    <property type="match status" value="1"/>
</dbReference>
<evidence type="ECO:0000256" key="4">
    <source>
        <dbReference type="ARBA" id="ARBA00022692"/>
    </source>
</evidence>
<name>A5EWF7_DICNV</name>
<evidence type="ECO:0000256" key="5">
    <source>
        <dbReference type="ARBA" id="ARBA00022989"/>
    </source>
</evidence>
<evidence type="ECO:0000256" key="7">
    <source>
        <dbReference type="RuleBase" id="RU000477"/>
    </source>
</evidence>
<dbReference type="RefSeq" id="WP_011927961.1">
    <property type="nucleotide sequence ID" value="NC_009446.1"/>
</dbReference>
<dbReference type="EMBL" id="CP000513">
    <property type="protein sequence ID" value="ABQ13132.1"/>
    <property type="molecule type" value="Genomic_DNA"/>
</dbReference>
<dbReference type="InterPro" id="IPR023271">
    <property type="entry name" value="Aquaporin-like"/>
</dbReference>
<evidence type="ECO:0000256" key="1">
    <source>
        <dbReference type="ARBA" id="ARBA00004141"/>
    </source>
</evidence>
<dbReference type="InterPro" id="IPR000425">
    <property type="entry name" value="MIP"/>
</dbReference>
<sequence length="244" mass="25682">MSPFMSELVGTFLLVLLGDGVVANCLLKKTKGYQGGWIVITTAWAFAVFVGVVVAQPSGAHLNPAVTLGLAVGGKFAWANVIPYIVAQMIGGFLGAFLMYIVYIDHFKITEDAALRRACFCTESEIRHYHHNVISEIVGTFVLVFAVFYLAGAQLNPAEATAVPIGLGSIGALPVAIVVWVIGLSLGGTTGYAINPARDTAPRLALTLLSKSLKTSPDWAYGWIPLCAPMIGGVLAAGAYLILG</sequence>
<gene>
    <name evidence="9" type="primary">glpF</name>
    <name evidence="9" type="ordered locus">DNO_0214</name>
</gene>
<dbReference type="PANTHER" id="PTHR43829">
    <property type="entry name" value="AQUAPORIN OR AQUAGLYCEROPORIN RELATED"/>
    <property type="match status" value="1"/>
</dbReference>
<proteinExistence type="inferred from homology"/>
<dbReference type="InterPro" id="IPR022357">
    <property type="entry name" value="MIP_CS"/>
</dbReference>
<feature type="transmembrane region" description="Helical" evidence="8">
    <location>
        <begin position="33"/>
        <end position="55"/>
    </location>
</feature>
<dbReference type="AlphaFoldDB" id="A5EWF7"/>
<reference evidence="9 10" key="1">
    <citation type="journal article" date="2007" name="Nat. Biotechnol.">
        <title>Genome sequence and identification of candidate vaccine antigens from the animal pathogen Dichelobacter nodosus.</title>
        <authorList>
            <person name="Myers G.S."/>
            <person name="Parker D."/>
            <person name="Al-Hasani K."/>
            <person name="Kennan R.M."/>
            <person name="Seemann T."/>
            <person name="Ren Q."/>
            <person name="Badger J.H."/>
            <person name="Selengut J.D."/>
            <person name="Deboy R.T."/>
            <person name="Tettelin H."/>
            <person name="Boyce J.D."/>
            <person name="McCarl V.P."/>
            <person name="Han X."/>
            <person name="Nelson W.C."/>
            <person name="Madupu R."/>
            <person name="Mohamoud Y."/>
            <person name="Holley T."/>
            <person name="Fedorova N."/>
            <person name="Khouri H."/>
            <person name="Bottomley S.P."/>
            <person name="Whittington R.J."/>
            <person name="Adler B."/>
            <person name="Songer J.G."/>
            <person name="Rood J.I."/>
            <person name="Paulsen I.T."/>
        </authorList>
    </citation>
    <scope>NUCLEOTIDE SEQUENCE [LARGE SCALE GENOMIC DNA]</scope>
    <source>
        <strain evidence="9 10">VCS1703A</strain>
    </source>
</reference>
<evidence type="ECO:0000256" key="8">
    <source>
        <dbReference type="SAM" id="Phobius"/>
    </source>
</evidence>
<dbReference type="GO" id="GO:0015254">
    <property type="term" value="F:glycerol channel activity"/>
    <property type="evidence" value="ECO:0007669"/>
    <property type="project" value="TreeGrafter"/>
</dbReference>
<dbReference type="STRING" id="246195.DNO_0214"/>
<keyword evidence="10" id="KW-1185">Reference proteome</keyword>
<dbReference type="HOGENOM" id="CLU_020019_9_2_6"/>
<evidence type="ECO:0000313" key="10">
    <source>
        <dbReference type="Proteomes" id="UP000000248"/>
    </source>
</evidence>
<dbReference type="GO" id="GO:0005886">
    <property type="term" value="C:plasma membrane"/>
    <property type="evidence" value="ECO:0007669"/>
    <property type="project" value="TreeGrafter"/>
</dbReference>
<dbReference type="PANTHER" id="PTHR43829:SF9">
    <property type="entry name" value="AQUAPORIN-9"/>
    <property type="match status" value="1"/>
</dbReference>
<comment type="subcellular location">
    <subcellularLocation>
        <location evidence="1">Membrane</location>
        <topology evidence="1">Multi-pass membrane protein</topology>
    </subcellularLocation>
</comment>
<evidence type="ECO:0000256" key="6">
    <source>
        <dbReference type="ARBA" id="ARBA00023136"/>
    </source>
</evidence>
<keyword evidence="6 8" id="KW-0472">Membrane</keyword>
<dbReference type="PROSITE" id="PS00221">
    <property type="entry name" value="MIP"/>
    <property type="match status" value="1"/>
</dbReference>
<dbReference type="Pfam" id="PF00230">
    <property type="entry name" value="MIP"/>
    <property type="match status" value="1"/>
</dbReference>
<evidence type="ECO:0000313" key="9">
    <source>
        <dbReference type="EMBL" id="ABQ13132.1"/>
    </source>
</evidence>
<dbReference type="Gene3D" id="1.20.1080.10">
    <property type="entry name" value="Glycerol uptake facilitator protein"/>
    <property type="match status" value="1"/>
</dbReference>
<dbReference type="OrthoDB" id="9807293at2"/>
<accession>A5EWF7</accession>
<protein>
    <submittedName>
        <fullName evidence="9">Major intrinsic protein superfamily, glycerol facilitator protein</fullName>
    </submittedName>
</protein>
<dbReference type="eggNOG" id="COG0580">
    <property type="taxonomic scope" value="Bacteria"/>
</dbReference>
<feature type="transmembrane region" description="Helical" evidence="8">
    <location>
        <begin position="220"/>
        <end position="243"/>
    </location>
</feature>
<feature type="transmembrane region" description="Helical" evidence="8">
    <location>
        <begin position="163"/>
        <end position="182"/>
    </location>
</feature>
<dbReference type="KEGG" id="dno:DNO_0214"/>